<evidence type="ECO:0000313" key="4">
    <source>
        <dbReference type="EMBL" id="RHZ84035.1"/>
    </source>
</evidence>
<accession>A0A397J6R1</accession>
<dbReference type="Pfam" id="PF19270">
    <property type="entry name" value="FBO_C"/>
    <property type="match status" value="1"/>
</dbReference>
<gene>
    <name evidence="4" type="ORF">Glove_86g126</name>
</gene>
<dbReference type="CDD" id="cd22089">
    <property type="entry name" value="F-box_FBXO9"/>
    <property type="match status" value="1"/>
</dbReference>
<name>A0A397J6R1_9GLOM</name>
<evidence type="ECO:0000259" key="3">
    <source>
        <dbReference type="PROSITE" id="PS50181"/>
    </source>
</evidence>
<evidence type="ECO:0000313" key="5">
    <source>
        <dbReference type="Proteomes" id="UP000266861"/>
    </source>
</evidence>
<dbReference type="PANTHER" id="PTHR12874">
    <property type="entry name" value="F-BOX ONLY PROTEIN 48-RELATED"/>
    <property type="match status" value="1"/>
</dbReference>
<dbReference type="SUPFAM" id="SSF81383">
    <property type="entry name" value="F-box domain"/>
    <property type="match status" value="1"/>
</dbReference>
<dbReference type="InterPro" id="IPR036047">
    <property type="entry name" value="F-box-like_dom_sf"/>
</dbReference>
<evidence type="ECO:0000256" key="1">
    <source>
        <dbReference type="ARBA" id="ARBA00022786"/>
    </source>
</evidence>
<dbReference type="PANTHER" id="PTHR12874:SF9">
    <property type="entry name" value="F-BOX ONLY PROTEIN 48"/>
    <property type="match status" value="1"/>
</dbReference>
<keyword evidence="5" id="KW-1185">Reference proteome</keyword>
<comment type="caution">
    <text evidence="4">The sequence shown here is derived from an EMBL/GenBank/DDBJ whole genome shotgun (WGS) entry which is preliminary data.</text>
</comment>
<dbReference type="AlphaFoldDB" id="A0A397J6R1"/>
<protein>
    <recommendedName>
        <fullName evidence="3">F-box domain-containing protein</fullName>
    </recommendedName>
</protein>
<organism evidence="4 5">
    <name type="scientific">Diversispora epigaea</name>
    <dbReference type="NCBI Taxonomy" id="1348612"/>
    <lineage>
        <taxon>Eukaryota</taxon>
        <taxon>Fungi</taxon>
        <taxon>Fungi incertae sedis</taxon>
        <taxon>Mucoromycota</taxon>
        <taxon>Glomeromycotina</taxon>
        <taxon>Glomeromycetes</taxon>
        <taxon>Diversisporales</taxon>
        <taxon>Diversisporaceae</taxon>
        <taxon>Diversispora</taxon>
    </lineage>
</organism>
<dbReference type="GO" id="GO:0019005">
    <property type="term" value="C:SCF ubiquitin ligase complex"/>
    <property type="evidence" value="ECO:0007669"/>
    <property type="project" value="TreeGrafter"/>
</dbReference>
<dbReference type="OrthoDB" id="2117972at2759"/>
<dbReference type="STRING" id="1348612.A0A397J6R1"/>
<feature type="domain" description="F-box" evidence="3">
    <location>
        <begin position="216"/>
        <end position="266"/>
    </location>
</feature>
<dbReference type="Gene3D" id="1.20.1280.50">
    <property type="match status" value="1"/>
</dbReference>
<dbReference type="InterPro" id="IPR045464">
    <property type="entry name" value="Hrt3/FBXO9_C"/>
</dbReference>
<dbReference type="PROSITE" id="PS50181">
    <property type="entry name" value="FBOX"/>
    <property type="match status" value="1"/>
</dbReference>
<dbReference type="GO" id="GO:0031146">
    <property type="term" value="P:SCF-dependent proteasomal ubiquitin-dependent protein catabolic process"/>
    <property type="evidence" value="ECO:0007669"/>
    <property type="project" value="TreeGrafter"/>
</dbReference>
<proteinExistence type="predicted"/>
<dbReference type="Proteomes" id="UP000266861">
    <property type="component" value="Unassembled WGS sequence"/>
</dbReference>
<feature type="region of interest" description="Disordered" evidence="2">
    <location>
        <begin position="34"/>
        <end position="73"/>
    </location>
</feature>
<feature type="compositionally biased region" description="Polar residues" evidence="2">
    <location>
        <begin position="56"/>
        <end position="65"/>
    </location>
</feature>
<feature type="compositionally biased region" description="Low complexity" evidence="2">
    <location>
        <begin position="44"/>
        <end position="55"/>
    </location>
</feature>
<sequence length="436" mass="51276">MKDISNISSSSSTPINNGTVELENFRKLWREELKNRQKKPLSQSKTSKTTKATKALNTISSTSNGKESKEIQEQELQVELETTVTCDDSYLKENDKENALKLYIRAVTKEQEGNLGDALKNYRQALKLDASVEHSYKKLFQNVVSEKNTESFGISETFIRHLEEPKFANRFHDVEEQMINSQNSSNLEEPYDPIIELFNLLKNVELYYEPLKPNKPIYISRLPNELITCILQQLIMNGDVTSLERFGLACKKFWLLSREASLWKYLCQKAYRDINLSYEASNLLQEEYLKLYDNDWRKMYIERPRIRFDGVCISKCHYLRPGSTEISWNQPIHLVTYFRYLRFYPDGTCISLLTTSEPKLLVKNFSYEYKSKGFMKGEWSFDEYNNILRITAIDRDLSRIKFHMTFELRSTSRGKNNKLNWISYFTENVDTEEKVE</sequence>
<keyword evidence="1" id="KW-0833">Ubl conjugation pathway</keyword>
<reference evidence="4 5" key="1">
    <citation type="submission" date="2018-08" db="EMBL/GenBank/DDBJ databases">
        <title>Genome and evolution of the arbuscular mycorrhizal fungus Diversispora epigaea (formerly Glomus versiforme) and its bacterial endosymbionts.</title>
        <authorList>
            <person name="Sun X."/>
            <person name="Fei Z."/>
            <person name="Harrison M."/>
        </authorList>
    </citation>
    <scope>NUCLEOTIDE SEQUENCE [LARGE SCALE GENOMIC DNA]</scope>
    <source>
        <strain evidence="4 5">IT104</strain>
    </source>
</reference>
<dbReference type="GO" id="GO:0005737">
    <property type="term" value="C:cytoplasm"/>
    <property type="evidence" value="ECO:0007669"/>
    <property type="project" value="TreeGrafter"/>
</dbReference>
<dbReference type="InterPro" id="IPR001810">
    <property type="entry name" value="F-box_dom"/>
</dbReference>
<dbReference type="EMBL" id="PQFF01000082">
    <property type="protein sequence ID" value="RHZ84035.1"/>
    <property type="molecule type" value="Genomic_DNA"/>
</dbReference>
<evidence type="ECO:0000256" key="2">
    <source>
        <dbReference type="SAM" id="MobiDB-lite"/>
    </source>
</evidence>